<keyword evidence="1" id="KW-1133">Transmembrane helix</keyword>
<feature type="transmembrane region" description="Helical" evidence="1">
    <location>
        <begin position="98"/>
        <end position="120"/>
    </location>
</feature>
<protein>
    <submittedName>
        <fullName evidence="2">Uncharacterized protein</fullName>
    </submittedName>
</protein>
<dbReference type="EMBL" id="CP001802">
    <property type="protein sequence ID" value="ACY21129.1"/>
    <property type="molecule type" value="Genomic_DNA"/>
</dbReference>
<sequence>MVAGPIDQLSVKQVSAIGENTLKKVPEWITWPQRARPQNLVWWWTSTVIVIAGLGWLAWWAMRPGTPSCDGKDMSPGDVCIFSNSSSKTYDEMLGPKVWLAVLAGAAALALLIWVSVVSARGA</sequence>
<proteinExistence type="predicted"/>
<reference evidence="2 3" key="2">
    <citation type="journal article" date="2010" name="Stand. Genomic Sci.">
        <title>Complete genome sequence of Gordonia bronchialis type strain (3410).</title>
        <authorList>
            <person name="Ivanova N."/>
            <person name="Sikorski J."/>
            <person name="Jando M."/>
            <person name="Lapidus A."/>
            <person name="Nolan M."/>
            <person name="Lucas S."/>
            <person name="Del Rio T.G."/>
            <person name="Tice H."/>
            <person name="Copeland A."/>
            <person name="Cheng J.F."/>
            <person name="Chen F."/>
            <person name="Bruce D."/>
            <person name="Goodwin L."/>
            <person name="Pitluck S."/>
            <person name="Mavromatis K."/>
            <person name="Ovchinnikova G."/>
            <person name="Pati A."/>
            <person name="Chen A."/>
            <person name="Palaniappan K."/>
            <person name="Land M."/>
            <person name="Hauser L."/>
            <person name="Chang Y.J."/>
            <person name="Jeffries C.D."/>
            <person name="Chain P."/>
            <person name="Saunders E."/>
            <person name="Han C."/>
            <person name="Detter J.C."/>
            <person name="Brettin T."/>
            <person name="Rohde M."/>
            <person name="Goker M."/>
            <person name="Bristow J."/>
            <person name="Eisen J.A."/>
            <person name="Markowitz V."/>
            <person name="Hugenholtz P."/>
            <person name="Klenk H.P."/>
            <person name="Kyrpides N.C."/>
        </authorList>
    </citation>
    <scope>NUCLEOTIDE SEQUENCE [LARGE SCALE GENOMIC DNA]</scope>
    <source>
        <strain evidence="3">ATCC 25592 / DSM 43247 / BCRC 13721 / JCM 3198 / KCTC 3076 / NBRC 16047 / NCTC 10667</strain>
    </source>
</reference>
<dbReference type="AlphaFoldDB" id="D0L9E1"/>
<keyword evidence="1" id="KW-0812">Transmembrane</keyword>
<name>D0L9E1_GORB4</name>
<evidence type="ECO:0000256" key="1">
    <source>
        <dbReference type="SAM" id="Phobius"/>
    </source>
</evidence>
<dbReference type="HOGENOM" id="CLU_2012006_0_0_11"/>
<accession>D0L9E1</accession>
<organism evidence="2 3">
    <name type="scientific">Gordonia bronchialis (strain ATCC 25592 / DSM 43247 / BCRC 13721 / JCM 3198 / KCTC 3076 / NBRC 16047 / NCTC 10667)</name>
    <name type="common">Rhodococcus bronchialis</name>
    <dbReference type="NCBI Taxonomy" id="526226"/>
    <lineage>
        <taxon>Bacteria</taxon>
        <taxon>Bacillati</taxon>
        <taxon>Actinomycetota</taxon>
        <taxon>Actinomycetes</taxon>
        <taxon>Mycobacteriales</taxon>
        <taxon>Gordoniaceae</taxon>
        <taxon>Gordonia</taxon>
    </lineage>
</organism>
<evidence type="ECO:0000313" key="2">
    <source>
        <dbReference type="EMBL" id="ACY21129.1"/>
    </source>
</evidence>
<feature type="transmembrane region" description="Helical" evidence="1">
    <location>
        <begin position="41"/>
        <end position="62"/>
    </location>
</feature>
<keyword evidence="3" id="KW-1185">Reference proteome</keyword>
<evidence type="ECO:0000313" key="3">
    <source>
        <dbReference type="Proteomes" id="UP000001219"/>
    </source>
</evidence>
<dbReference type="Proteomes" id="UP000001219">
    <property type="component" value="Chromosome"/>
</dbReference>
<keyword evidence="1" id="KW-0472">Membrane</keyword>
<gene>
    <name evidence="2" type="ordered locus">Gbro_1874</name>
</gene>
<reference evidence="3" key="1">
    <citation type="submission" date="2009-10" db="EMBL/GenBank/DDBJ databases">
        <title>The complete chromosome of Gordonia bronchialis DSM 43247.</title>
        <authorList>
            <consortium name="US DOE Joint Genome Institute (JGI-PGF)"/>
            <person name="Lucas S."/>
            <person name="Copeland A."/>
            <person name="Lapidus A."/>
            <person name="Glavina del Rio T."/>
            <person name="Dalin E."/>
            <person name="Tice H."/>
            <person name="Bruce D."/>
            <person name="Goodwin L."/>
            <person name="Pitluck S."/>
            <person name="Kyrpides N."/>
            <person name="Mavromatis K."/>
            <person name="Ivanova N."/>
            <person name="Ovchinnikova G."/>
            <person name="Saunders E."/>
            <person name="Brettin T."/>
            <person name="Detter J.C."/>
            <person name="Han C."/>
            <person name="Larimer F."/>
            <person name="Land M."/>
            <person name="Hauser L."/>
            <person name="Markowitz V."/>
            <person name="Cheng J.-F."/>
            <person name="Hugenholtz P."/>
            <person name="Woyke T."/>
            <person name="Wu D."/>
            <person name="Jando M."/>
            <person name="Schneider S."/>
            <person name="Goeker M."/>
            <person name="Klenk H.-P."/>
            <person name="Eisen J.A."/>
        </authorList>
    </citation>
    <scope>NUCLEOTIDE SEQUENCE [LARGE SCALE GENOMIC DNA]</scope>
    <source>
        <strain evidence="3">ATCC 25592 / DSM 43247 / BCRC 13721 / JCM 3198 / KCTC 3076 / NBRC 16047 / NCTC 10667</strain>
    </source>
</reference>
<dbReference type="KEGG" id="gbr:Gbro_1874"/>